<comment type="caution">
    <text evidence="2">The sequence shown here is derived from an EMBL/GenBank/DDBJ whole genome shotgun (WGS) entry which is preliminary data.</text>
</comment>
<keyword evidence="3" id="KW-1185">Reference proteome</keyword>
<keyword evidence="1" id="KW-0732">Signal</keyword>
<evidence type="ECO:0000313" key="2">
    <source>
        <dbReference type="EMBL" id="KAK4022379.1"/>
    </source>
</evidence>
<feature type="chain" id="PRO_5046261564" evidence="1">
    <location>
        <begin position="24"/>
        <end position="94"/>
    </location>
</feature>
<evidence type="ECO:0000313" key="3">
    <source>
        <dbReference type="Proteomes" id="UP001234178"/>
    </source>
</evidence>
<proteinExistence type="predicted"/>
<protein>
    <submittedName>
        <fullName evidence="2">Uncharacterized protein</fullName>
    </submittedName>
</protein>
<feature type="signal peptide" evidence="1">
    <location>
        <begin position="1"/>
        <end position="23"/>
    </location>
</feature>
<evidence type="ECO:0000256" key="1">
    <source>
        <dbReference type="SAM" id="SignalP"/>
    </source>
</evidence>
<organism evidence="2 3">
    <name type="scientific">Daphnia magna</name>
    <dbReference type="NCBI Taxonomy" id="35525"/>
    <lineage>
        <taxon>Eukaryota</taxon>
        <taxon>Metazoa</taxon>
        <taxon>Ecdysozoa</taxon>
        <taxon>Arthropoda</taxon>
        <taxon>Crustacea</taxon>
        <taxon>Branchiopoda</taxon>
        <taxon>Diplostraca</taxon>
        <taxon>Cladocera</taxon>
        <taxon>Anomopoda</taxon>
        <taxon>Daphniidae</taxon>
        <taxon>Daphnia</taxon>
    </lineage>
</organism>
<accession>A0ABR0ABB8</accession>
<dbReference type="Proteomes" id="UP001234178">
    <property type="component" value="Unassembled WGS sequence"/>
</dbReference>
<sequence>MKLLSLVITGLVLVLLISLSVMTSEVTEKILQNTVANEEAPRQHKHIAGTFFVIAKFLCPSEACSPRCGKGYHCMKGQSPKEPPCYCMLDSDMP</sequence>
<dbReference type="EMBL" id="JAOYFB010000037">
    <property type="protein sequence ID" value="KAK4022379.1"/>
    <property type="molecule type" value="Genomic_DNA"/>
</dbReference>
<gene>
    <name evidence="2" type="ORF">OUZ56_007848</name>
</gene>
<reference evidence="2 3" key="1">
    <citation type="journal article" date="2023" name="Nucleic Acids Res.">
        <title>The hologenome of Daphnia magna reveals possible DNA methylation and microbiome-mediated evolution of the host genome.</title>
        <authorList>
            <person name="Chaturvedi A."/>
            <person name="Li X."/>
            <person name="Dhandapani V."/>
            <person name="Marshall H."/>
            <person name="Kissane S."/>
            <person name="Cuenca-Cambronero M."/>
            <person name="Asole G."/>
            <person name="Calvet F."/>
            <person name="Ruiz-Romero M."/>
            <person name="Marangio P."/>
            <person name="Guigo R."/>
            <person name="Rago D."/>
            <person name="Mirbahai L."/>
            <person name="Eastwood N."/>
            <person name="Colbourne J.K."/>
            <person name="Zhou J."/>
            <person name="Mallon E."/>
            <person name="Orsini L."/>
        </authorList>
    </citation>
    <scope>NUCLEOTIDE SEQUENCE [LARGE SCALE GENOMIC DNA]</scope>
    <source>
        <strain evidence="2">LRV0_1</strain>
    </source>
</reference>
<name>A0ABR0ABB8_9CRUS</name>